<dbReference type="Gene3D" id="3.40.50.720">
    <property type="entry name" value="NAD(P)-binding Rossmann-like Domain"/>
    <property type="match status" value="1"/>
</dbReference>
<dbReference type="CDD" id="cd05272">
    <property type="entry name" value="TDH_SDR_e"/>
    <property type="match status" value="1"/>
</dbReference>
<organism evidence="3 4">
    <name type="scientific">Laceyella putida</name>
    <dbReference type="NCBI Taxonomy" id="110101"/>
    <lineage>
        <taxon>Bacteria</taxon>
        <taxon>Bacillati</taxon>
        <taxon>Bacillota</taxon>
        <taxon>Bacilli</taxon>
        <taxon>Bacillales</taxon>
        <taxon>Thermoactinomycetaceae</taxon>
        <taxon>Laceyella</taxon>
    </lineage>
</organism>
<evidence type="ECO:0000313" key="4">
    <source>
        <dbReference type="Proteomes" id="UP001596500"/>
    </source>
</evidence>
<accession>A0ABW2RFX5</accession>
<dbReference type="RefSeq" id="WP_379862996.1">
    <property type="nucleotide sequence ID" value="NZ_JBHTBW010000004.1"/>
</dbReference>
<protein>
    <submittedName>
        <fullName evidence="3">L-threonine 3-dehydrogenase</fullName>
    </submittedName>
</protein>
<dbReference type="Pfam" id="PF01370">
    <property type="entry name" value="Epimerase"/>
    <property type="match status" value="1"/>
</dbReference>
<name>A0ABW2RFX5_9BACL</name>
<dbReference type="Proteomes" id="UP001596500">
    <property type="component" value="Unassembled WGS sequence"/>
</dbReference>
<evidence type="ECO:0000256" key="1">
    <source>
        <dbReference type="ARBA" id="ARBA00007637"/>
    </source>
</evidence>
<comment type="similarity">
    <text evidence="1">Belongs to the NAD(P)-dependent epimerase/dehydratase family.</text>
</comment>
<feature type="domain" description="NAD-dependent epimerase/dehydratase" evidence="2">
    <location>
        <begin position="4"/>
        <end position="239"/>
    </location>
</feature>
<dbReference type="PANTHER" id="PTHR42687">
    <property type="entry name" value="L-THREONINE 3-DEHYDROGENASE"/>
    <property type="match status" value="1"/>
</dbReference>
<dbReference type="SUPFAM" id="SSF51735">
    <property type="entry name" value="NAD(P)-binding Rossmann-fold domains"/>
    <property type="match status" value="1"/>
</dbReference>
<evidence type="ECO:0000313" key="3">
    <source>
        <dbReference type="EMBL" id="MFC7439810.1"/>
    </source>
</evidence>
<comment type="caution">
    <text evidence="3">The sequence shown here is derived from an EMBL/GenBank/DDBJ whole genome shotgun (WGS) entry which is preliminary data.</text>
</comment>
<gene>
    <name evidence="3" type="ORF">ACFQNG_01340</name>
</gene>
<dbReference type="InterPro" id="IPR036291">
    <property type="entry name" value="NAD(P)-bd_dom_sf"/>
</dbReference>
<dbReference type="PANTHER" id="PTHR42687:SF1">
    <property type="entry name" value="L-THREONINE 3-DEHYDROGENASE, MITOCHONDRIAL"/>
    <property type="match status" value="1"/>
</dbReference>
<sequence length="323" mass="35529">MKRILVTGALGQIGSELVMKLRDTYGADNVIATDIRRTDGDVVESGPFEILDVTDAKAMYAIAKKRQVDTIIHLAALLSATAEAKPLLAWNLNMGGLVNALEVARELDCQFFTPSSIGAFGPSTPKDNTPQDTIQRPTTMYGVNKVSGELLCDYYYHKFGVDTRGLRFPGLISYVAPPGGGTTDYAVEIYYEAIKRGTYTSYIAQGTYMDMMYMPDALNAIIALMEADASKLKHRNAFNVTAMSFEPEEIAAAIRRHIPSFTLRYEVDPVRQAIADSWPNSIDATAAKEEWGFTAAYDLAKMTEDMLEKLSKKLSPADMQPSS</sequence>
<reference evidence="4" key="1">
    <citation type="journal article" date="2019" name="Int. J. Syst. Evol. Microbiol.">
        <title>The Global Catalogue of Microorganisms (GCM) 10K type strain sequencing project: providing services to taxonomists for standard genome sequencing and annotation.</title>
        <authorList>
            <consortium name="The Broad Institute Genomics Platform"/>
            <consortium name="The Broad Institute Genome Sequencing Center for Infectious Disease"/>
            <person name="Wu L."/>
            <person name="Ma J."/>
        </authorList>
    </citation>
    <scope>NUCLEOTIDE SEQUENCE [LARGE SCALE GENOMIC DNA]</scope>
    <source>
        <strain evidence="4">CGMCC 1.12942</strain>
    </source>
</reference>
<keyword evidence="4" id="KW-1185">Reference proteome</keyword>
<dbReference type="InterPro" id="IPR051225">
    <property type="entry name" value="NAD(P)_epim/dehydratase"/>
</dbReference>
<proteinExistence type="inferred from homology"/>
<dbReference type="EMBL" id="JBHTBW010000004">
    <property type="protein sequence ID" value="MFC7439810.1"/>
    <property type="molecule type" value="Genomic_DNA"/>
</dbReference>
<evidence type="ECO:0000259" key="2">
    <source>
        <dbReference type="Pfam" id="PF01370"/>
    </source>
</evidence>
<dbReference type="InterPro" id="IPR001509">
    <property type="entry name" value="Epimerase_deHydtase"/>
</dbReference>